<proteinExistence type="predicted"/>
<dbReference type="EMBL" id="JZWT02000003">
    <property type="protein sequence ID" value="MFB6489912.1"/>
    <property type="molecule type" value="Genomic_DNA"/>
</dbReference>
<accession>A0ACC6UYN2</accession>
<dbReference type="Proteomes" id="UP000033636">
    <property type="component" value="Unassembled WGS sequence"/>
</dbReference>
<evidence type="ECO:0000313" key="1">
    <source>
        <dbReference type="EMBL" id="MFB6489912.1"/>
    </source>
</evidence>
<name>A0ACC6UYN2_9CREN</name>
<sequence>MELDDPLLIKYRDVLRAKGLAEWLDLLAPDAEVLGLIESLRGRTLGEALDELSRVAAARINREAAAEAYAALFGVRDEDEAVSFLARRLARWYLGIAEALGLIRLR</sequence>
<evidence type="ECO:0000313" key="2">
    <source>
        <dbReference type="Proteomes" id="UP000033636"/>
    </source>
</evidence>
<comment type="caution">
    <text evidence="1">The sequence shown here is derived from an EMBL/GenBank/DDBJ whole genome shotgun (WGS) entry which is preliminary data.</text>
</comment>
<reference evidence="1" key="1">
    <citation type="submission" date="2024-07" db="EMBL/GenBank/DDBJ databases">
        <title>Metagenome and Metagenome-Assembled Genomes of Archaea from a hot spring from the geothermal field of Los Azufres, Mexico.</title>
        <authorList>
            <person name="Marin-Paredes R."/>
            <person name="Martinez-Romero E."/>
            <person name="Servin-Garciduenas L.E."/>
        </authorList>
    </citation>
    <scope>NUCLEOTIDE SEQUENCE</scope>
</reference>
<gene>
    <name evidence="1" type="ORF">TU35_001480</name>
</gene>
<protein>
    <submittedName>
        <fullName evidence="1">Uncharacterized protein</fullName>
    </submittedName>
</protein>
<organism evidence="1 2">
    <name type="scientific">Thermoproteus sp. AZ2</name>
    <dbReference type="NCBI Taxonomy" id="1609232"/>
    <lineage>
        <taxon>Archaea</taxon>
        <taxon>Thermoproteota</taxon>
        <taxon>Thermoprotei</taxon>
        <taxon>Thermoproteales</taxon>
        <taxon>Thermoproteaceae</taxon>
        <taxon>Thermoproteus</taxon>
    </lineage>
</organism>